<gene>
    <name evidence="2" type="ORF">AGLY_008110</name>
</gene>
<evidence type="ECO:0000313" key="3">
    <source>
        <dbReference type="Proteomes" id="UP000475862"/>
    </source>
</evidence>
<organism evidence="2 3">
    <name type="scientific">Aphis glycines</name>
    <name type="common">Soybean aphid</name>
    <dbReference type="NCBI Taxonomy" id="307491"/>
    <lineage>
        <taxon>Eukaryota</taxon>
        <taxon>Metazoa</taxon>
        <taxon>Ecdysozoa</taxon>
        <taxon>Arthropoda</taxon>
        <taxon>Hexapoda</taxon>
        <taxon>Insecta</taxon>
        <taxon>Pterygota</taxon>
        <taxon>Neoptera</taxon>
        <taxon>Paraneoptera</taxon>
        <taxon>Hemiptera</taxon>
        <taxon>Sternorrhyncha</taxon>
        <taxon>Aphidomorpha</taxon>
        <taxon>Aphidoidea</taxon>
        <taxon>Aphididae</taxon>
        <taxon>Aphidini</taxon>
        <taxon>Aphis</taxon>
        <taxon>Aphis</taxon>
    </lineage>
</organism>
<accession>A0A6G0TL42</accession>
<dbReference type="EMBL" id="VYZN01000027">
    <property type="protein sequence ID" value="KAE9534818.1"/>
    <property type="molecule type" value="Genomic_DNA"/>
</dbReference>
<proteinExistence type="predicted"/>
<evidence type="ECO:0000313" key="2">
    <source>
        <dbReference type="EMBL" id="KAE9534818.1"/>
    </source>
</evidence>
<name>A0A6G0TL42_APHGL</name>
<feature type="transmembrane region" description="Helical" evidence="1">
    <location>
        <begin position="20"/>
        <end position="38"/>
    </location>
</feature>
<keyword evidence="1" id="KW-0812">Transmembrane</keyword>
<reference evidence="2 3" key="1">
    <citation type="submission" date="2019-08" db="EMBL/GenBank/DDBJ databases">
        <title>The genome of the soybean aphid Biotype 1, its phylome, world population structure and adaptation to the North American continent.</title>
        <authorList>
            <person name="Giordano R."/>
            <person name="Donthu R.K."/>
            <person name="Hernandez A.G."/>
            <person name="Wright C.L."/>
            <person name="Zimin A.V."/>
        </authorList>
    </citation>
    <scope>NUCLEOTIDE SEQUENCE [LARGE SCALE GENOMIC DNA]</scope>
    <source>
        <tissue evidence="2">Whole aphids</tissue>
    </source>
</reference>
<keyword evidence="1" id="KW-0472">Membrane</keyword>
<dbReference type="Proteomes" id="UP000475862">
    <property type="component" value="Unassembled WGS sequence"/>
</dbReference>
<keyword evidence="3" id="KW-1185">Reference proteome</keyword>
<feature type="transmembrane region" description="Helical" evidence="1">
    <location>
        <begin position="58"/>
        <end position="76"/>
    </location>
</feature>
<protein>
    <submittedName>
        <fullName evidence="2">Uncharacterized protein</fullName>
    </submittedName>
</protein>
<keyword evidence="1" id="KW-1133">Transmembrane helix</keyword>
<evidence type="ECO:0000256" key="1">
    <source>
        <dbReference type="SAM" id="Phobius"/>
    </source>
</evidence>
<dbReference type="AlphaFoldDB" id="A0A6G0TL42"/>
<comment type="caution">
    <text evidence="2">The sequence shown here is derived from an EMBL/GenBank/DDBJ whole genome shotgun (WGS) entry which is preliminary data.</text>
</comment>
<sequence>MTFRVCSIVIAQKKIFQLQIYLQIFAISTDFFLNYNHIKNRFGQNLVLRKNSRFSVNFFFLFFSIFLKTVGKCLLFTRIMHQGYSFCHQKPPPKFEIEALFLQVMFGDAQKTRFWSACGAFSRWIVDRASIGHRDSAHLYETSHQDEPNLDSKVWEYFEEPIFVGLRCANLFHQLSNCNNRAQARLATCKNQTGYLCLKRGIASDLCV</sequence>